<gene>
    <name evidence="1" type="ORF">K504DRAFT_461701</name>
</gene>
<organism evidence="1 2">
    <name type="scientific">Pleomassaria siparia CBS 279.74</name>
    <dbReference type="NCBI Taxonomy" id="1314801"/>
    <lineage>
        <taxon>Eukaryota</taxon>
        <taxon>Fungi</taxon>
        <taxon>Dikarya</taxon>
        <taxon>Ascomycota</taxon>
        <taxon>Pezizomycotina</taxon>
        <taxon>Dothideomycetes</taxon>
        <taxon>Pleosporomycetidae</taxon>
        <taxon>Pleosporales</taxon>
        <taxon>Pleomassariaceae</taxon>
        <taxon>Pleomassaria</taxon>
    </lineage>
</organism>
<name>A0A6G1KL51_9PLEO</name>
<protein>
    <submittedName>
        <fullName evidence="1">Uncharacterized protein</fullName>
    </submittedName>
</protein>
<reference evidence="1" key="1">
    <citation type="journal article" date="2020" name="Stud. Mycol.">
        <title>101 Dothideomycetes genomes: a test case for predicting lifestyles and emergence of pathogens.</title>
        <authorList>
            <person name="Haridas S."/>
            <person name="Albert R."/>
            <person name="Binder M."/>
            <person name="Bloem J."/>
            <person name="Labutti K."/>
            <person name="Salamov A."/>
            <person name="Andreopoulos B."/>
            <person name="Baker S."/>
            <person name="Barry K."/>
            <person name="Bills G."/>
            <person name="Bluhm B."/>
            <person name="Cannon C."/>
            <person name="Castanera R."/>
            <person name="Culley D."/>
            <person name="Daum C."/>
            <person name="Ezra D."/>
            <person name="Gonzalez J."/>
            <person name="Henrissat B."/>
            <person name="Kuo A."/>
            <person name="Liang C."/>
            <person name="Lipzen A."/>
            <person name="Lutzoni F."/>
            <person name="Magnuson J."/>
            <person name="Mondo S."/>
            <person name="Nolan M."/>
            <person name="Ohm R."/>
            <person name="Pangilinan J."/>
            <person name="Park H.-J."/>
            <person name="Ramirez L."/>
            <person name="Alfaro M."/>
            <person name="Sun H."/>
            <person name="Tritt A."/>
            <person name="Yoshinaga Y."/>
            <person name="Zwiers L.-H."/>
            <person name="Turgeon B."/>
            <person name="Goodwin S."/>
            <person name="Spatafora J."/>
            <person name="Crous P."/>
            <person name="Grigoriev I."/>
        </authorList>
    </citation>
    <scope>NUCLEOTIDE SEQUENCE</scope>
    <source>
        <strain evidence="1">CBS 279.74</strain>
    </source>
</reference>
<keyword evidence="2" id="KW-1185">Reference proteome</keyword>
<accession>A0A6G1KL51</accession>
<dbReference type="OrthoDB" id="3793934at2759"/>
<dbReference type="AlphaFoldDB" id="A0A6G1KL51"/>
<dbReference type="Proteomes" id="UP000799428">
    <property type="component" value="Unassembled WGS sequence"/>
</dbReference>
<dbReference type="InterPro" id="IPR036047">
    <property type="entry name" value="F-box-like_dom_sf"/>
</dbReference>
<sequence length="399" mass="44402">MSVQQNQNMFGHAPYPELRWPSSIPRPQIMTLARYNALSGNKVIRGSFLRLSPASTMLDSPHNTLTGLLVEILKNIASYLPISSVVALTLTCKLLTKIIGTTSWYAVRNNSIASVERLRLLKLLDRENPLWWTENYLRYPITNVNGQVKPPHFSSDNGYFKVLVTEFNQGSTDVTASITDPHGHLVHQASIHLLISAKIVAGFLLLRCVYKLSSDRIDRLEFHNLIEANPDICRHTGTRTKNNTWSDDTLATFLVPTSYQYFGSSWHGGNNKKLTLDDVSGSKGTKFTGNCSRCFTDYEVTSASEDPEANLVLTTYHNLGIGKLSSLHDNCDHTNESWTAFSGGAKCFGKAGPHNTKKYLFGRTKVGQAFEAGQADPKSLGCFVVMDEDNGHVPHFFDR</sequence>
<proteinExistence type="predicted"/>
<evidence type="ECO:0000313" key="1">
    <source>
        <dbReference type="EMBL" id="KAF2713121.1"/>
    </source>
</evidence>
<evidence type="ECO:0000313" key="2">
    <source>
        <dbReference type="Proteomes" id="UP000799428"/>
    </source>
</evidence>
<dbReference type="EMBL" id="MU005765">
    <property type="protein sequence ID" value="KAF2713121.1"/>
    <property type="molecule type" value="Genomic_DNA"/>
</dbReference>
<dbReference type="SUPFAM" id="SSF81383">
    <property type="entry name" value="F-box domain"/>
    <property type="match status" value="1"/>
</dbReference>